<dbReference type="AlphaFoldDB" id="A0AAE1E3U3"/>
<feature type="compositionally biased region" description="Polar residues" evidence="1">
    <location>
        <begin position="7"/>
        <end position="19"/>
    </location>
</feature>
<organism evidence="2 3">
    <name type="scientific">Elysia crispata</name>
    <name type="common">lettuce slug</name>
    <dbReference type="NCBI Taxonomy" id="231223"/>
    <lineage>
        <taxon>Eukaryota</taxon>
        <taxon>Metazoa</taxon>
        <taxon>Spiralia</taxon>
        <taxon>Lophotrochozoa</taxon>
        <taxon>Mollusca</taxon>
        <taxon>Gastropoda</taxon>
        <taxon>Heterobranchia</taxon>
        <taxon>Euthyneura</taxon>
        <taxon>Panpulmonata</taxon>
        <taxon>Sacoglossa</taxon>
        <taxon>Placobranchoidea</taxon>
        <taxon>Plakobranchidae</taxon>
        <taxon>Elysia</taxon>
    </lineage>
</organism>
<sequence length="163" mass="18347">MFHEGSESQWKTSNPSQLSRLICNEKQRETTPEHKKGCVTLRSARPNSRTPGDKPRNEKCHACALSRSIVRRKRYGVPQITGIEHGISILTWSGLPLALHGRCRKVPGPCPSESFRLRESMVALKLSVAVKSGLEYKLIGLIFKARLHFSPKSSARTRMIIMQ</sequence>
<name>A0AAE1E3U3_9GAST</name>
<evidence type="ECO:0000256" key="1">
    <source>
        <dbReference type="SAM" id="MobiDB-lite"/>
    </source>
</evidence>
<protein>
    <submittedName>
        <fullName evidence="2">Uncharacterized protein</fullName>
    </submittedName>
</protein>
<dbReference type="EMBL" id="JAWDGP010001428">
    <property type="protein sequence ID" value="KAK3791848.1"/>
    <property type="molecule type" value="Genomic_DNA"/>
</dbReference>
<reference evidence="2" key="1">
    <citation type="journal article" date="2023" name="G3 (Bethesda)">
        <title>A reference genome for the long-term kleptoplast-retaining sea slug Elysia crispata morphotype clarki.</title>
        <authorList>
            <person name="Eastman K.E."/>
            <person name="Pendleton A.L."/>
            <person name="Shaikh M.A."/>
            <person name="Suttiyut T."/>
            <person name="Ogas R."/>
            <person name="Tomko P."/>
            <person name="Gavelis G."/>
            <person name="Widhalm J.R."/>
            <person name="Wisecaver J.H."/>
        </authorList>
    </citation>
    <scope>NUCLEOTIDE SEQUENCE</scope>
    <source>
        <strain evidence="2">ECLA1</strain>
    </source>
</reference>
<gene>
    <name evidence="2" type="ORF">RRG08_026751</name>
</gene>
<feature type="compositionally biased region" description="Basic and acidic residues" evidence="1">
    <location>
        <begin position="23"/>
        <end position="36"/>
    </location>
</feature>
<comment type="caution">
    <text evidence="2">The sequence shown here is derived from an EMBL/GenBank/DDBJ whole genome shotgun (WGS) entry which is preliminary data.</text>
</comment>
<evidence type="ECO:0000313" key="2">
    <source>
        <dbReference type="EMBL" id="KAK3791848.1"/>
    </source>
</evidence>
<evidence type="ECO:0000313" key="3">
    <source>
        <dbReference type="Proteomes" id="UP001283361"/>
    </source>
</evidence>
<dbReference type="Proteomes" id="UP001283361">
    <property type="component" value="Unassembled WGS sequence"/>
</dbReference>
<keyword evidence="3" id="KW-1185">Reference proteome</keyword>
<accession>A0AAE1E3U3</accession>
<proteinExistence type="predicted"/>
<feature type="region of interest" description="Disordered" evidence="1">
    <location>
        <begin position="1"/>
        <end position="58"/>
    </location>
</feature>